<dbReference type="EMBL" id="SRLO01000792">
    <property type="protein sequence ID" value="TNN46374.1"/>
    <property type="molecule type" value="Genomic_DNA"/>
</dbReference>
<reference evidence="2 3" key="1">
    <citation type="submission" date="2019-03" db="EMBL/GenBank/DDBJ databases">
        <title>First draft genome of Liparis tanakae, snailfish: a comprehensive survey of snailfish specific genes.</title>
        <authorList>
            <person name="Kim W."/>
            <person name="Song I."/>
            <person name="Jeong J.-H."/>
            <person name="Kim D."/>
            <person name="Kim S."/>
            <person name="Ryu S."/>
            <person name="Song J.Y."/>
            <person name="Lee S.K."/>
        </authorList>
    </citation>
    <scope>NUCLEOTIDE SEQUENCE [LARGE SCALE GENOMIC DNA]</scope>
    <source>
        <tissue evidence="2">Muscle</tissue>
    </source>
</reference>
<gene>
    <name evidence="2" type="ORF">EYF80_043434</name>
</gene>
<evidence type="ECO:0000313" key="3">
    <source>
        <dbReference type="Proteomes" id="UP000314294"/>
    </source>
</evidence>
<dbReference type="AlphaFoldDB" id="A0A4Z2G0L3"/>
<evidence type="ECO:0000256" key="1">
    <source>
        <dbReference type="SAM" id="MobiDB-lite"/>
    </source>
</evidence>
<keyword evidence="3" id="KW-1185">Reference proteome</keyword>
<organism evidence="2 3">
    <name type="scientific">Liparis tanakae</name>
    <name type="common">Tanaka's snailfish</name>
    <dbReference type="NCBI Taxonomy" id="230148"/>
    <lineage>
        <taxon>Eukaryota</taxon>
        <taxon>Metazoa</taxon>
        <taxon>Chordata</taxon>
        <taxon>Craniata</taxon>
        <taxon>Vertebrata</taxon>
        <taxon>Euteleostomi</taxon>
        <taxon>Actinopterygii</taxon>
        <taxon>Neopterygii</taxon>
        <taxon>Teleostei</taxon>
        <taxon>Neoteleostei</taxon>
        <taxon>Acanthomorphata</taxon>
        <taxon>Eupercaria</taxon>
        <taxon>Perciformes</taxon>
        <taxon>Cottioidei</taxon>
        <taxon>Cottales</taxon>
        <taxon>Liparidae</taxon>
        <taxon>Liparis</taxon>
    </lineage>
</organism>
<accession>A0A4Z2G0L3</accession>
<name>A0A4Z2G0L3_9TELE</name>
<evidence type="ECO:0000313" key="2">
    <source>
        <dbReference type="EMBL" id="TNN46374.1"/>
    </source>
</evidence>
<dbReference type="Proteomes" id="UP000314294">
    <property type="component" value="Unassembled WGS sequence"/>
</dbReference>
<comment type="caution">
    <text evidence="2">The sequence shown here is derived from an EMBL/GenBank/DDBJ whole genome shotgun (WGS) entry which is preliminary data.</text>
</comment>
<feature type="region of interest" description="Disordered" evidence="1">
    <location>
        <begin position="235"/>
        <end position="258"/>
    </location>
</feature>
<protein>
    <submittedName>
        <fullName evidence="2">Uncharacterized protein</fullName>
    </submittedName>
</protein>
<sequence length="290" mass="30989">MTVCPTFHWASRFLAASGCSCILSLLVASIKTLQVVSASVSQLRNFSRSRYDCCSIFRAASRAASRSETLGTQPCFNGISDFLPGLHPLTGPLDEVIRPLLGIQPVGGVLLHIVELLRPVVEFRLGVFPVLGCCDLSVQVSLMCCGSAGCRPMARTPSDWSNQPSMEPMFSCSSAVAVRASTDLQDCWQTLAQRALSNLSCARSREASSGVLNWLMSSPAELTLHSTTSWRGTASVRGRAPDAASALRPTAPSTGHRSSSMFPFTSCVGGYELALHLNPARVELELAGLH</sequence>
<proteinExistence type="predicted"/>